<gene>
    <name evidence="1" type="ORF">N479_10530</name>
</gene>
<dbReference type="Proteomes" id="UP000033434">
    <property type="component" value="Unassembled WGS sequence"/>
</dbReference>
<protein>
    <recommendedName>
        <fullName evidence="3">Lipoprotein</fullName>
    </recommendedName>
</protein>
<proteinExistence type="predicted"/>
<dbReference type="PATRIC" id="fig|1129367.4.peg.1888"/>
<dbReference type="EMBL" id="AUXW01000138">
    <property type="protein sequence ID" value="KKE84326.1"/>
    <property type="molecule type" value="Genomic_DNA"/>
</dbReference>
<evidence type="ECO:0000313" key="2">
    <source>
        <dbReference type="Proteomes" id="UP000033434"/>
    </source>
</evidence>
<sequence>MKYLAAFLSALLLSGCNTTSNHRPADYQVKTSTPQAISSLFSSDAPVMSDEDIERALAHKVAFSKVNRIAIVNLTNKGNSSKSDLVQINSDILVHFIGKLTGSHRVYDASFMPTLLLPEQKTVPFLREAAARYQADLILVYKNSCDNFKQWNVFEKDRARASCNTEAVLIDTRTGIVPFTITSTKKYTANRSDNELSFHETIKNAEVKAINDGLGEVATKLRAFIEATPTL</sequence>
<name>A0A0F6AEV8_9GAMM</name>
<comment type="caution">
    <text evidence="1">The sequence shown here is derived from an EMBL/GenBank/DDBJ whole genome shotgun (WGS) entry which is preliminary data.</text>
</comment>
<organism evidence="1 2">
    <name type="scientific">Pseudoalteromonas luteoviolacea S4054</name>
    <dbReference type="NCBI Taxonomy" id="1129367"/>
    <lineage>
        <taxon>Bacteria</taxon>
        <taxon>Pseudomonadati</taxon>
        <taxon>Pseudomonadota</taxon>
        <taxon>Gammaproteobacteria</taxon>
        <taxon>Alteromonadales</taxon>
        <taxon>Pseudoalteromonadaceae</taxon>
        <taxon>Pseudoalteromonas</taxon>
    </lineage>
</organism>
<dbReference type="PROSITE" id="PS51257">
    <property type="entry name" value="PROKAR_LIPOPROTEIN"/>
    <property type="match status" value="1"/>
</dbReference>
<dbReference type="AlphaFoldDB" id="A0A0F6AEV8"/>
<reference evidence="1 2" key="1">
    <citation type="journal article" date="2015" name="BMC Genomics">
        <title>Genome mining reveals unlocked bioactive potential of marine Gram-negative bacteria.</title>
        <authorList>
            <person name="Machado H."/>
            <person name="Sonnenschein E.C."/>
            <person name="Melchiorsen J."/>
            <person name="Gram L."/>
        </authorList>
    </citation>
    <scope>NUCLEOTIDE SEQUENCE [LARGE SCALE GENOMIC DNA]</scope>
    <source>
        <strain evidence="1 2">S4054</strain>
    </source>
</reference>
<dbReference type="RefSeq" id="WP_046355576.1">
    <property type="nucleotide sequence ID" value="NZ_AUXW01000138.1"/>
</dbReference>
<accession>A0A0F6AEV8</accession>
<evidence type="ECO:0008006" key="3">
    <source>
        <dbReference type="Google" id="ProtNLM"/>
    </source>
</evidence>
<evidence type="ECO:0000313" key="1">
    <source>
        <dbReference type="EMBL" id="KKE84326.1"/>
    </source>
</evidence>